<evidence type="ECO:0000256" key="3">
    <source>
        <dbReference type="ARBA" id="ARBA00023002"/>
    </source>
</evidence>
<evidence type="ECO:0000256" key="2">
    <source>
        <dbReference type="ARBA" id="ARBA00022573"/>
    </source>
</evidence>
<dbReference type="AlphaFoldDB" id="A0A952FM84"/>
<protein>
    <submittedName>
        <fullName evidence="4">Cobalt-precorrin-6A reductase</fullName>
        <ecNumber evidence="4">1.3.1.106</ecNumber>
    </submittedName>
</protein>
<dbReference type="GO" id="GO:0009236">
    <property type="term" value="P:cobalamin biosynthetic process"/>
    <property type="evidence" value="ECO:0007669"/>
    <property type="project" value="UniProtKB-KW"/>
</dbReference>
<comment type="caution">
    <text evidence="4">The sequence shown here is derived from an EMBL/GenBank/DDBJ whole genome shotgun (WGS) entry which is preliminary data.</text>
</comment>
<dbReference type="NCBIfam" id="TIGR00715">
    <property type="entry name" value="precor6x_red"/>
    <property type="match status" value="1"/>
</dbReference>
<proteinExistence type="predicted"/>
<keyword evidence="3 4" id="KW-0560">Oxidoreductase</keyword>
<evidence type="ECO:0000256" key="1">
    <source>
        <dbReference type="ARBA" id="ARBA00004953"/>
    </source>
</evidence>
<dbReference type="GO" id="GO:0016994">
    <property type="term" value="F:precorrin-6A reductase activity"/>
    <property type="evidence" value="ECO:0007669"/>
    <property type="project" value="InterPro"/>
</dbReference>
<dbReference type="Proteomes" id="UP000700706">
    <property type="component" value="Unassembled WGS sequence"/>
</dbReference>
<comment type="pathway">
    <text evidence="1">Cofactor biosynthesis; adenosylcobalamin biosynthesis.</text>
</comment>
<reference evidence="4" key="1">
    <citation type="submission" date="2020-06" db="EMBL/GenBank/DDBJ databases">
        <title>Stable isotope informed genome-resolved metagenomics uncovers potential trophic interactions in rhizosphere soil.</title>
        <authorList>
            <person name="Starr E.P."/>
            <person name="Shi S."/>
            <person name="Blazewicz S.J."/>
            <person name="Koch B.J."/>
            <person name="Probst A.J."/>
            <person name="Hungate B.A."/>
            <person name="Pett-Ridge J."/>
            <person name="Firestone M.K."/>
            <person name="Banfield J.F."/>
        </authorList>
    </citation>
    <scope>NUCLEOTIDE SEQUENCE</scope>
    <source>
        <strain evidence="4">YM_69_17</strain>
    </source>
</reference>
<dbReference type="EMBL" id="JAEKLZ010000296">
    <property type="protein sequence ID" value="MBW8727678.1"/>
    <property type="molecule type" value="Genomic_DNA"/>
</dbReference>
<evidence type="ECO:0000313" key="4">
    <source>
        <dbReference type="EMBL" id="MBW8727678.1"/>
    </source>
</evidence>
<dbReference type="PANTHER" id="PTHR36925">
    <property type="entry name" value="COBALT-PRECORRIN-6A REDUCTASE"/>
    <property type="match status" value="1"/>
</dbReference>
<evidence type="ECO:0000313" key="5">
    <source>
        <dbReference type="Proteomes" id="UP000700706"/>
    </source>
</evidence>
<dbReference type="NCBIfam" id="NF005968">
    <property type="entry name" value="PRK08057.1-2"/>
    <property type="match status" value="1"/>
</dbReference>
<gene>
    <name evidence="4" type="ORF">JF625_21335</name>
</gene>
<dbReference type="PANTHER" id="PTHR36925:SF1">
    <property type="entry name" value="COBALT-PRECORRIN-6A REDUCTASE"/>
    <property type="match status" value="1"/>
</dbReference>
<dbReference type="PROSITE" id="PS51014">
    <property type="entry name" value="COBK_CBIJ"/>
    <property type="match status" value="1"/>
</dbReference>
<organism evidence="4 5">
    <name type="scientific">Inquilinus limosus</name>
    <dbReference type="NCBI Taxonomy" id="171674"/>
    <lineage>
        <taxon>Bacteria</taxon>
        <taxon>Pseudomonadati</taxon>
        <taxon>Pseudomonadota</taxon>
        <taxon>Alphaproteobacteria</taxon>
        <taxon>Rhodospirillales</taxon>
        <taxon>Rhodospirillaceae</taxon>
        <taxon>Inquilinus</taxon>
    </lineage>
</organism>
<name>A0A952FM84_9PROT</name>
<sequence length="251" mass="26033">MAGRRLLILGGTGEAAALARALAEAEEWEVTTSLAGRTRAPAALPGAVRIGGFGGVDGLAAYLRVKRIDRVIDATHPFAATMSANAAAACARLGVPLLRIERPAWTPVPGDRWIDVADTGAAADWLAGNLPAGSAVLLTLGRQEVAPFQRCPALRFVLRSIEPPAPEDLPPDCLLLSERGPFTLEGERALIARHGIHAVVAKNAGGDATAAKLAAAREAAIPVVMIRRPAPLATLAVADIAGALAWLSRPR</sequence>
<dbReference type="Pfam" id="PF02571">
    <property type="entry name" value="CbiJ"/>
    <property type="match status" value="1"/>
</dbReference>
<dbReference type="InterPro" id="IPR003723">
    <property type="entry name" value="Precorrin-6x_reduct"/>
</dbReference>
<keyword evidence="2" id="KW-0169">Cobalamin biosynthesis</keyword>
<accession>A0A952FM84</accession>
<dbReference type="EC" id="1.3.1.106" evidence="4"/>